<reference evidence="4" key="1">
    <citation type="submission" date="2025-08" db="UniProtKB">
        <authorList>
            <consortium name="RefSeq"/>
        </authorList>
    </citation>
    <scope>IDENTIFICATION</scope>
    <source>
        <tissue evidence="4">Whole body</tissue>
    </source>
</reference>
<gene>
    <name evidence="4" type="primary">LOC107070174</name>
</gene>
<dbReference type="GeneID" id="107070174"/>
<keyword evidence="2" id="KW-0732">Signal</keyword>
<proteinExistence type="predicted"/>
<name>A0ABM1ITR0_POLDO</name>
<dbReference type="RefSeq" id="XP_015183597.1">
    <property type="nucleotide sequence ID" value="XM_015328111.1"/>
</dbReference>
<dbReference type="Proteomes" id="UP000694924">
    <property type="component" value="Unplaced"/>
</dbReference>
<evidence type="ECO:0000313" key="3">
    <source>
        <dbReference type="Proteomes" id="UP000694924"/>
    </source>
</evidence>
<evidence type="ECO:0000256" key="1">
    <source>
        <dbReference type="SAM" id="Phobius"/>
    </source>
</evidence>
<feature type="transmembrane region" description="Helical" evidence="1">
    <location>
        <begin position="770"/>
        <end position="786"/>
    </location>
</feature>
<keyword evidence="1" id="KW-1133">Transmembrane helix</keyword>
<feature type="signal peptide" evidence="2">
    <location>
        <begin position="1"/>
        <end position="20"/>
    </location>
</feature>
<sequence>MLIYKISFLLLCFEYSVVYSQITIPDALKECYINRTKNEILLPLNIRTFIDILQKAEIETFTTMDMRTLSSSLLHRFKFDGVEYVEGLHESEGILPFIGRGSQRTKNIIIEELVPGNADAFPSNVLSQLERCTLHFAISNTINKYKSDDMNNLCLEIGNREKLTGRTISINATDCPREYGVILTPYGTIAPGAIIGAIAASLEHQRITLNQLFSSSSSSSSSATTCTNVNCLNVNEDEIDFVMPKDEMIIERSMWQKSINTSEIIIDNIWLTTIAGDLGEMVIYQGPLVNEKMTLGVTGFWNSTIYPNIYYLTKNPNSYDATRAEIVGDIDGLILARNLETWTADFHSLRLSQIFDMYYSDQGINFDPNIKACNRKTAFSQVTSKTILTEQTHAVSYLLAYRNSIAYISEEALKRLVNYAVDTFINYTEKYLLTESHCRNKNVQLPAEVIIAFDGAWTPDYTMDFISVLLEDLDVSKYGSKMGILHGSTGNWLLNVTNSPSVAYEAIYNFTKVSWPNQFNYTNTLETIFTYLNVTSEENRQNHVIGNLGQIIILLVPLAFMTNEQQQSALILLRQMKLYYPDVHFLYYTSEYNAYLFQPFIMSEEDHLIKTLQIDDIINHFSTVHWLLRPLSNVNATIENHKNQMENYIAPSQFILYKLHAHWRKNTKKTTVTFHNVGYGEITVCSWIQFNGTKKRYNEYCKGADGHKDIILTDYTLCPEKKVCPHIYYRVQHVTSLRKCVELDCRTPDHVRYIVRIENTYYKSNASRNILSRIFSTFIFLLFIFFK</sequence>
<protein>
    <submittedName>
        <fullName evidence="4">Uncharacterized protein LOC107070174</fullName>
    </submittedName>
</protein>
<evidence type="ECO:0000313" key="4">
    <source>
        <dbReference type="RefSeq" id="XP_015183597.1"/>
    </source>
</evidence>
<keyword evidence="1" id="KW-0472">Membrane</keyword>
<keyword evidence="3" id="KW-1185">Reference proteome</keyword>
<feature type="chain" id="PRO_5045428594" evidence="2">
    <location>
        <begin position="21"/>
        <end position="787"/>
    </location>
</feature>
<accession>A0ABM1ITR0</accession>
<keyword evidence="1" id="KW-0812">Transmembrane</keyword>
<organism evidence="3 4">
    <name type="scientific">Polistes dominula</name>
    <name type="common">European paper wasp</name>
    <name type="synonym">Vespa dominula</name>
    <dbReference type="NCBI Taxonomy" id="743375"/>
    <lineage>
        <taxon>Eukaryota</taxon>
        <taxon>Metazoa</taxon>
        <taxon>Ecdysozoa</taxon>
        <taxon>Arthropoda</taxon>
        <taxon>Hexapoda</taxon>
        <taxon>Insecta</taxon>
        <taxon>Pterygota</taxon>
        <taxon>Neoptera</taxon>
        <taxon>Endopterygota</taxon>
        <taxon>Hymenoptera</taxon>
        <taxon>Apocrita</taxon>
        <taxon>Aculeata</taxon>
        <taxon>Vespoidea</taxon>
        <taxon>Vespidae</taxon>
        <taxon>Polistinae</taxon>
        <taxon>Polistini</taxon>
        <taxon>Polistes</taxon>
    </lineage>
</organism>
<evidence type="ECO:0000256" key="2">
    <source>
        <dbReference type="SAM" id="SignalP"/>
    </source>
</evidence>